<gene>
    <name evidence="3" type="primary">cas5e</name>
    <name evidence="3" type="ORF">ACFP3M_12395</name>
</gene>
<reference evidence="4" key="1">
    <citation type="journal article" date="2019" name="Int. J. Syst. Evol. Microbiol.">
        <title>The Global Catalogue of Microorganisms (GCM) 10K type strain sequencing project: providing services to taxonomists for standard genome sequencing and annotation.</title>
        <authorList>
            <consortium name="The Broad Institute Genomics Platform"/>
            <consortium name="The Broad Institute Genome Sequencing Center for Infectious Disease"/>
            <person name="Wu L."/>
            <person name="Ma J."/>
        </authorList>
    </citation>
    <scope>NUCLEOTIDE SEQUENCE [LARGE SCALE GENOMIC DNA]</scope>
    <source>
        <strain evidence="4">CGMCC 1.15809</strain>
    </source>
</reference>
<dbReference type="Pfam" id="PF09704">
    <property type="entry name" value="Cas_Cas5d"/>
    <property type="match status" value="1"/>
</dbReference>
<feature type="region of interest" description="Disordered" evidence="2">
    <location>
        <begin position="254"/>
        <end position="281"/>
    </location>
</feature>
<dbReference type="InterPro" id="IPR013422">
    <property type="entry name" value="CRISPR-assoc_prot_Cas5_N"/>
</dbReference>
<comment type="caution">
    <text evidence="3">The sequence shown here is derived from an EMBL/GenBank/DDBJ whole genome shotgun (WGS) entry which is preliminary data.</text>
</comment>
<dbReference type="Proteomes" id="UP001596241">
    <property type="component" value="Unassembled WGS sequence"/>
</dbReference>
<dbReference type="Gene3D" id="3.30.70.2660">
    <property type="match status" value="1"/>
</dbReference>
<dbReference type="NCBIfam" id="TIGR02593">
    <property type="entry name" value="CRISPR_cas5"/>
    <property type="match status" value="1"/>
</dbReference>
<evidence type="ECO:0000313" key="4">
    <source>
        <dbReference type="Proteomes" id="UP001596241"/>
    </source>
</evidence>
<keyword evidence="4" id="KW-1185">Reference proteome</keyword>
<dbReference type="NCBIfam" id="TIGR01868">
    <property type="entry name" value="casD_Cas5e"/>
    <property type="match status" value="1"/>
</dbReference>
<evidence type="ECO:0000256" key="1">
    <source>
        <dbReference type="ARBA" id="ARBA00023118"/>
    </source>
</evidence>
<name>A0ABW1FKY8_9ACTN</name>
<dbReference type="CDD" id="cd09756">
    <property type="entry name" value="Cas5_I-E"/>
    <property type="match status" value="1"/>
</dbReference>
<feature type="compositionally biased region" description="Basic and acidic residues" evidence="2">
    <location>
        <begin position="264"/>
        <end position="273"/>
    </location>
</feature>
<dbReference type="RefSeq" id="WP_345089837.1">
    <property type="nucleotide sequence ID" value="NZ_BAAAWG010000017.1"/>
</dbReference>
<dbReference type="EMBL" id="JBHSPW010000004">
    <property type="protein sequence ID" value="MFC5893619.1"/>
    <property type="molecule type" value="Genomic_DNA"/>
</dbReference>
<dbReference type="InterPro" id="IPR010147">
    <property type="entry name" value="CRISPR-assoc_prot_CasD"/>
</dbReference>
<evidence type="ECO:0000256" key="2">
    <source>
        <dbReference type="SAM" id="MobiDB-lite"/>
    </source>
</evidence>
<evidence type="ECO:0000313" key="3">
    <source>
        <dbReference type="EMBL" id="MFC5893619.1"/>
    </source>
</evidence>
<accession>A0ABW1FKY8</accession>
<sequence length="281" mass="30328">MTLRDADGPAVLLLRLAGPLQSWGLRSAFNRRDTGPEPTKSAVIGLLAAASGLAREDPLGALPSLSFGVRVDQPGTLLRDYHTVSDYRGRPLLQAGITAKGIQKPTSPAKHTHVTTRYYLQDAVFLAALAGPRTLLASLDAAVRAPAFPLALGRRSCPPTQPLSLGLRDGSLEEALSAEPWQVSERARKRYAARLGRERGQDGPVRPARVDCSATLEDPHGDDIAHDVPVSFDPHGRRFTSRRTRHIWLNIPSGFLEPDAEDPADGRGDEAAHDPFALLGR</sequence>
<protein>
    <submittedName>
        <fullName evidence="3">Type I-E CRISPR-associated protein Cas5/CasD</fullName>
    </submittedName>
</protein>
<organism evidence="3 4">
    <name type="scientific">Streptomyces ramulosus</name>
    <dbReference type="NCBI Taxonomy" id="47762"/>
    <lineage>
        <taxon>Bacteria</taxon>
        <taxon>Bacillati</taxon>
        <taxon>Actinomycetota</taxon>
        <taxon>Actinomycetes</taxon>
        <taxon>Kitasatosporales</taxon>
        <taxon>Streptomycetaceae</taxon>
        <taxon>Streptomyces</taxon>
    </lineage>
</organism>
<proteinExistence type="predicted"/>
<keyword evidence="1" id="KW-0051">Antiviral defense</keyword>
<dbReference type="InterPro" id="IPR021124">
    <property type="entry name" value="CRISPR-assoc_prot_Cas5"/>
</dbReference>